<dbReference type="Proteomes" id="UP000245506">
    <property type="component" value="Unassembled WGS sequence"/>
</dbReference>
<gene>
    <name evidence="4" type="ORF">DKT75_01635</name>
</gene>
<dbReference type="PANTHER" id="PTHR30476:SF0">
    <property type="entry name" value="UPF0234 PROTEIN YAJQ"/>
    <property type="match status" value="1"/>
</dbReference>
<dbReference type="OrthoDB" id="9801447at2"/>
<keyword evidence="1 3" id="KW-0547">Nucleotide-binding</keyword>
<dbReference type="InterPro" id="IPR035570">
    <property type="entry name" value="UPF0234_N"/>
</dbReference>
<comment type="caution">
    <text evidence="4">The sequence shown here is derived from an EMBL/GenBank/DDBJ whole genome shotgun (WGS) entry which is preliminary data.</text>
</comment>
<proteinExistence type="inferred from homology"/>
<dbReference type="InterPro" id="IPR035571">
    <property type="entry name" value="UPF0234-like_C"/>
</dbReference>
<dbReference type="Gene3D" id="3.30.70.860">
    <property type="match status" value="1"/>
</dbReference>
<dbReference type="Gene3D" id="3.30.70.990">
    <property type="entry name" value="YajQ-like, domain 2"/>
    <property type="match status" value="1"/>
</dbReference>
<evidence type="ECO:0000313" key="5">
    <source>
        <dbReference type="Proteomes" id="UP000245506"/>
    </source>
</evidence>
<dbReference type="RefSeq" id="WP_109821696.1">
    <property type="nucleotide sequence ID" value="NZ_QGKL01000009.1"/>
</dbReference>
<keyword evidence="5" id="KW-1185">Reference proteome</keyword>
<dbReference type="CDD" id="cd11740">
    <property type="entry name" value="YajQ_like"/>
    <property type="match status" value="1"/>
</dbReference>
<evidence type="ECO:0000256" key="3">
    <source>
        <dbReference type="HAMAP-Rule" id="MF_00632"/>
    </source>
</evidence>
<evidence type="ECO:0000256" key="1">
    <source>
        <dbReference type="ARBA" id="ARBA00022741"/>
    </source>
</evidence>
<reference evidence="4 5" key="1">
    <citation type="submission" date="2018-05" db="EMBL/GenBank/DDBJ databases">
        <title>Leucothrix arctica sp. nov., isolated from Arctic seawater.</title>
        <authorList>
            <person name="Choi A."/>
            <person name="Baek K."/>
        </authorList>
    </citation>
    <scope>NUCLEOTIDE SEQUENCE [LARGE SCALE GENOMIC DNA]</scope>
    <source>
        <strain evidence="4 5">IMCC9719</strain>
    </source>
</reference>
<organism evidence="4 5">
    <name type="scientific">Leucothrix arctica</name>
    <dbReference type="NCBI Taxonomy" id="1481894"/>
    <lineage>
        <taxon>Bacteria</taxon>
        <taxon>Pseudomonadati</taxon>
        <taxon>Pseudomonadota</taxon>
        <taxon>Gammaproteobacteria</taxon>
        <taxon>Thiotrichales</taxon>
        <taxon>Thiotrichaceae</taxon>
        <taxon>Leucothrix</taxon>
    </lineage>
</organism>
<evidence type="ECO:0000256" key="2">
    <source>
        <dbReference type="ARBA" id="ARBA00093450"/>
    </source>
</evidence>
<dbReference type="AlphaFoldDB" id="A0A317CR45"/>
<dbReference type="NCBIfam" id="NF003819">
    <property type="entry name" value="PRK05412.1"/>
    <property type="match status" value="1"/>
</dbReference>
<dbReference type="SUPFAM" id="SSF89963">
    <property type="entry name" value="YajQ-like"/>
    <property type="match status" value="2"/>
</dbReference>
<comment type="similarity">
    <text evidence="2 3">Belongs to the YajQ family.</text>
</comment>
<dbReference type="GO" id="GO:0005829">
    <property type="term" value="C:cytosol"/>
    <property type="evidence" value="ECO:0007669"/>
    <property type="project" value="TreeGrafter"/>
</dbReference>
<accession>A0A317CR45</accession>
<protein>
    <recommendedName>
        <fullName evidence="3">Nucleotide-binding protein DKT75_01635</fullName>
    </recommendedName>
</protein>
<comment type="function">
    <text evidence="3">Nucleotide-binding protein.</text>
</comment>
<dbReference type="EMBL" id="QGKL01000009">
    <property type="protein sequence ID" value="PWQ98890.1"/>
    <property type="molecule type" value="Genomic_DNA"/>
</dbReference>
<dbReference type="PANTHER" id="PTHR30476">
    <property type="entry name" value="UPF0234 PROTEIN YAJQ"/>
    <property type="match status" value="1"/>
</dbReference>
<dbReference type="HAMAP" id="MF_00632">
    <property type="entry name" value="UPF0234"/>
    <property type="match status" value="1"/>
</dbReference>
<dbReference type="GO" id="GO:0000166">
    <property type="term" value="F:nucleotide binding"/>
    <property type="evidence" value="ECO:0007669"/>
    <property type="project" value="UniProtKB-UniRule"/>
</dbReference>
<dbReference type="InterPro" id="IPR036183">
    <property type="entry name" value="YajQ-like_sf"/>
</dbReference>
<dbReference type="InterPro" id="IPR007551">
    <property type="entry name" value="YajQ/Smlt4090-like"/>
</dbReference>
<dbReference type="Pfam" id="PF04461">
    <property type="entry name" value="YajQ"/>
    <property type="match status" value="1"/>
</dbReference>
<sequence length="161" mass="18078">MPSFDVVSEVETHEIRNATDQANKEVTTRFDFKGTNSNFELKDDVITMKSESTFQLQQMLDILRNKCAKRGIDAAALDPQNASETGLNNASQKVLLKQGLDAEKGKKVIKALKEAKLKVQAQIQGEQVRVTGKKRDDLQQAMAVLREQELGLPLQFNNFRD</sequence>
<name>A0A317CR45_9GAMM</name>
<evidence type="ECO:0000313" key="4">
    <source>
        <dbReference type="EMBL" id="PWQ98890.1"/>
    </source>
</evidence>